<dbReference type="GO" id="GO:0005524">
    <property type="term" value="F:ATP binding"/>
    <property type="evidence" value="ECO:0007669"/>
    <property type="project" value="UniProtKB-KW"/>
</dbReference>
<gene>
    <name evidence="4" type="ORF">METZ01_LOCUS455973</name>
</gene>
<dbReference type="GO" id="GO:0140662">
    <property type="term" value="F:ATP-dependent protein folding chaperone"/>
    <property type="evidence" value="ECO:0007669"/>
    <property type="project" value="InterPro"/>
</dbReference>
<evidence type="ECO:0008006" key="5">
    <source>
        <dbReference type="Google" id="ProtNLM"/>
    </source>
</evidence>
<accession>A0A383A6B8</accession>
<name>A0A383A6B8_9ZZZZ</name>
<dbReference type="PRINTS" id="PR00304">
    <property type="entry name" value="TCOMPLEXTCP1"/>
</dbReference>
<sequence>TLLVRGGTEHVVSEVERALTDAIGDLAASISTNKIIAGGSSIELELSRNIRNYADSFSGREQLAISAFADSLEVIPITLAENAGLDPINTLAELKSKHDAGKIWAGLNVYNGKVEDMWKNGVIEPMKIKSQAISSSSDVAIMLLRIDDIIASRPSKPELPDQV</sequence>
<feature type="non-terminal residue" evidence="4">
    <location>
        <position position="1"/>
    </location>
</feature>
<reference evidence="4" key="1">
    <citation type="submission" date="2018-05" db="EMBL/GenBank/DDBJ databases">
        <authorList>
            <person name="Lanie J.A."/>
            <person name="Ng W.-L."/>
            <person name="Kazmierczak K.M."/>
            <person name="Andrzejewski T.M."/>
            <person name="Davidsen T.M."/>
            <person name="Wayne K.J."/>
            <person name="Tettelin H."/>
            <person name="Glass J.I."/>
            <person name="Rusch D."/>
            <person name="Podicherti R."/>
            <person name="Tsui H.-C.T."/>
            <person name="Winkler M.E."/>
        </authorList>
    </citation>
    <scope>NUCLEOTIDE SEQUENCE</scope>
</reference>
<dbReference type="SUPFAM" id="SSF54849">
    <property type="entry name" value="GroEL-intermediate domain like"/>
    <property type="match status" value="1"/>
</dbReference>
<dbReference type="Gene3D" id="3.30.260.10">
    <property type="entry name" value="TCP-1-like chaperonin intermediate domain"/>
    <property type="match status" value="1"/>
</dbReference>
<evidence type="ECO:0000256" key="2">
    <source>
        <dbReference type="ARBA" id="ARBA00022840"/>
    </source>
</evidence>
<dbReference type="SUPFAM" id="SSF48592">
    <property type="entry name" value="GroEL equatorial domain-like"/>
    <property type="match status" value="1"/>
</dbReference>
<proteinExistence type="predicted"/>
<organism evidence="4">
    <name type="scientific">marine metagenome</name>
    <dbReference type="NCBI Taxonomy" id="408172"/>
    <lineage>
        <taxon>unclassified sequences</taxon>
        <taxon>metagenomes</taxon>
        <taxon>ecological metagenomes</taxon>
    </lineage>
</organism>
<dbReference type="InterPro" id="IPR017998">
    <property type="entry name" value="Chaperone_TCP-1"/>
</dbReference>
<dbReference type="AlphaFoldDB" id="A0A383A6B8"/>
<evidence type="ECO:0000256" key="1">
    <source>
        <dbReference type="ARBA" id="ARBA00022741"/>
    </source>
</evidence>
<dbReference type="PANTHER" id="PTHR11353">
    <property type="entry name" value="CHAPERONIN"/>
    <property type="match status" value="1"/>
</dbReference>
<protein>
    <recommendedName>
        <fullName evidence="5">Thermosome subunit</fullName>
    </recommendedName>
</protein>
<dbReference type="InterPro" id="IPR002423">
    <property type="entry name" value="Cpn60/GroEL/TCP-1"/>
</dbReference>
<keyword evidence="3" id="KW-0143">Chaperone</keyword>
<dbReference type="Gene3D" id="1.10.560.10">
    <property type="entry name" value="GroEL-like equatorial domain"/>
    <property type="match status" value="1"/>
</dbReference>
<keyword evidence="2" id="KW-0067">ATP-binding</keyword>
<keyword evidence="1" id="KW-0547">Nucleotide-binding</keyword>
<evidence type="ECO:0000313" key="4">
    <source>
        <dbReference type="EMBL" id="SVE03119.1"/>
    </source>
</evidence>
<dbReference type="InterPro" id="IPR027413">
    <property type="entry name" value="GROEL-like_equatorial_sf"/>
</dbReference>
<dbReference type="InterPro" id="IPR027410">
    <property type="entry name" value="TCP-1-like_intermed_sf"/>
</dbReference>
<dbReference type="EMBL" id="UINC01189434">
    <property type="protein sequence ID" value="SVE03119.1"/>
    <property type="molecule type" value="Genomic_DNA"/>
</dbReference>
<evidence type="ECO:0000256" key="3">
    <source>
        <dbReference type="ARBA" id="ARBA00023186"/>
    </source>
</evidence>
<dbReference type="Pfam" id="PF00118">
    <property type="entry name" value="Cpn60_TCP1"/>
    <property type="match status" value="1"/>
</dbReference>